<dbReference type="InParanoid" id="D6RNH1"/>
<feature type="region of interest" description="Disordered" evidence="1">
    <location>
        <begin position="128"/>
        <end position="149"/>
    </location>
</feature>
<evidence type="ECO:0000313" key="3">
    <source>
        <dbReference type="Proteomes" id="UP000001861"/>
    </source>
</evidence>
<keyword evidence="3" id="KW-1185">Reference proteome</keyword>
<dbReference type="GeneID" id="9378597"/>
<name>D6RNH1_COPC7</name>
<dbReference type="AlphaFoldDB" id="D6RNH1"/>
<proteinExistence type="predicted"/>
<reference evidence="2 3" key="1">
    <citation type="journal article" date="2010" name="Proc. Natl. Acad. Sci. U.S.A.">
        <title>Insights into evolution of multicellular fungi from the assembled chromosomes of the mushroom Coprinopsis cinerea (Coprinus cinereus).</title>
        <authorList>
            <person name="Stajich J.E."/>
            <person name="Wilke S.K."/>
            <person name="Ahren D."/>
            <person name="Au C.H."/>
            <person name="Birren B.W."/>
            <person name="Borodovsky M."/>
            <person name="Burns C."/>
            <person name="Canback B."/>
            <person name="Casselton L.A."/>
            <person name="Cheng C.K."/>
            <person name="Deng J."/>
            <person name="Dietrich F.S."/>
            <person name="Fargo D.C."/>
            <person name="Farman M.L."/>
            <person name="Gathman A.C."/>
            <person name="Goldberg J."/>
            <person name="Guigo R."/>
            <person name="Hoegger P.J."/>
            <person name="Hooker J.B."/>
            <person name="Huggins A."/>
            <person name="James T.Y."/>
            <person name="Kamada T."/>
            <person name="Kilaru S."/>
            <person name="Kodira C."/>
            <person name="Kues U."/>
            <person name="Kupfer D."/>
            <person name="Kwan H.S."/>
            <person name="Lomsadze A."/>
            <person name="Li W."/>
            <person name="Lilly W.W."/>
            <person name="Ma L.J."/>
            <person name="Mackey A.J."/>
            <person name="Manning G."/>
            <person name="Martin F."/>
            <person name="Muraguchi H."/>
            <person name="Natvig D.O."/>
            <person name="Palmerini H."/>
            <person name="Ramesh M.A."/>
            <person name="Rehmeyer C.J."/>
            <person name="Roe B.A."/>
            <person name="Shenoy N."/>
            <person name="Stanke M."/>
            <person name="Ter-Hovhannisyan V."/>
            <person name="Tunlid A."/>
            <person name="Velagapudi R."/>
            <person name="Vision T.J."/>
            <person name="Zeng Q."/>
            <person name="Zolan M.E."/>
            <person name="Pukkila P.J."/>
        </authorList>
    </citation>
    <scope>NUCLEOTIDE SEQUENCE [LARGE SCALE GENOMIC DNA]</scope>
    <source>
        <strain evidence="3">Okayama-7 / 130 / ATCC MYA-4618 / FGSC 9003</strain>
    </source>
</reference>
<dbReference type="Proteomes" id="UP000001861">
    <property type="component" value="Unassembled WGS sequence"/>
</dbReference>
<dbReference type="RefSeq" id="XP_002910812.1">
    <property type="nucleotide sequence ID" value="XM_002910766.1"/>
</dbReference>
<organism evidence="2 3">
    <name type="scientific">Coprinopsis cinerea (strain Okayama-7 / 130 / ATCC MYA-4618 / FGSC 9003)</name>
    <name type="common">Inky cap fungus</name>
    <name type="synonym">Hormographiella aspergillata</name>
    <dbReference type="NCBI Taxonomy" id="240176"/>
    <lineage>
        <taxon>Eukaryota</taxon>
        <taxon>Fungi</taxon>
        <taxon>Dikarya</taxon>
        <taxon>Basidiomycota</taxon>
        <taxon>Agaricomycotina</taxon>
        <taxon>Agaricomycetes</taxon>
        <taxon>Agaricomycetidae</taxon>
        <taxon>Agaricales</taxon>
        <taxon>Agaricineae</taxon>
        <taxon>Psathyrellaceae</taxon>
        <taxon>Coprinopsis</taxon>
    </lineage>
</organism>
<sequence length="258" mass="27076">MVVRISGTVGGYAQIAGRHVLNGTTVVPEEDVGKPVQDVIIDKDAAVGGYFQAAGGTVVNSPEVIYARAHGAMFPNPPNPGYGNGPVLPMAPVFPVAPATAPMLVEGVNVADQIHRLLTAQHISTSNSINDSRTSEERVDPTSDGCDGPIVTNGSITTTIHVTAAPANEVTATPAMPQAMPMPMPAIVQHSAVPVVEQAENQTIAAPLQTDTLTVPNDPVVDNISLASQARSDRRQLFPGIRAHARRARRFLKACFQS</sequence>
<accession>D6RNH1</accession>
<dbReference type="EMBL" id="AACS02000007">
    <property type="protein sequence ID" value="EFI27318.1"/>
    <property type="molecule type" value="Genomic_DNA"/>
</dbReference>
<evidence type="ECO:0000256" key="1">
    <source>
        <dbReference type="SAM" id="MobiDB-lite"/>
    </source>
</evidence>
<dbReference type="HOGENOM" id="CLU_1077758_0_0_1"/>
<dbReference type="KEGG" id="cci:CC1G_14790"/>
<dbReference type="VEuPathDB" id="FungiDB:CC1G_14790"/>
<evidence type="ECO:0000313" key="2">
    <source>
        <dbReference type="EMBL" id="EFI27318.1"/>
    </source>
</evidence>
<protein>
    <submittedName>
        <fullName evidence="2">Uncharacterized protein</fullName>
    </submittedName>
</protein>
<comment type="caution">
    <text evidence="2">The sequence shown here is derived from an EMBL/GenBank/DDBJ whole genome shotgun (WGS) entry which is preliminary data.</text>
</comment>
<gene>
    <name evidence="2" type="ORF">CC1G_14790</name>
</gene>